<dbReference type="Gene3D" id="1.10.10.10">
    <property type="entry name" value="Winged helix-like DNA-binding domain superfamily/Winged helix DNA-binding domain"/>
    <property type="match status" value="1"/>
</dbReference>
<dbReference type="PRINTS" id="PR00039">
    <property type="entry name" value="HTHLYSR"/>
</dbReference>
<reference evidence="7" key="1">
    <citation type="submission" date="2018-11" db="EMBL/GenBank/DDBJ databases">
        <title>Rhizobium chutanense sp. nov., isolated from root nodules of Phaseolus vulgaris in China.</title>
        <authorList>
            <person name="Huo Y."/>
        </authorList>
    </citation>
    <scope>NUCLEOTIDE SEQUENCE [LARGE SCALE GENOMIC DNA]</scope>
    <source>
        <strain evidence="7">CCBAU 65647</strain>
    </source>
</reference>
<dbReference type="GO" id="GO:0003700">
    <property type="term" value="F:DNA-binding transcription factor activity"/>
    <property type="evidence" value="ECO:0007669"/>
    <property type="project" value="InterPro"/>
</dbReference>
<dbReference type="Pfam" id="PF03466">
    <property type="entry name" value="LysR_substrate"/>
    <property type="match status" value="1"/>
</dbReference>
<keyword evidence="7" id="KW-1185">Reference proteome</keyword>
<dbReference type="EMBL" id="RJTH01000023">
    <property type="protein sequence ID" value="RUM18809.1"/>
    <property type="molecule type" value="Genomic_DNA"/>
</dbReference>
<comment type="caution">
    <text evidence="6">The sequence shown here is derived from an EMBL/GenBank/DDBJ whole genome shotgun (WGS) entry which is preliminary data.</text>
</comment>
<feature type="domain" description="HTH lysR-type" evidence="5">
    <location>
        <begin position="3"/>
        <end position="60"/>
    </location>
</feature>
<dbReference type="InterPro" id="IPR036388">
    <property type="entry name" value="WH-like_DNA-bd_sf"/>
</dbReference>
<dbReference type="OrthoDB" id="9807765at2"/>
<dbReference type="AlphaFoldDB" id="A0A3S0SLE9"/>
<keyword evidence="2" id="KW-0805">Transcription regulation</keyword>
<dbReference type="Proteomes" id="UP000278823">
    <property type="component" value="Unassembled WGS sequence"/>
</dbReference>
<protein>
    <submittedName>
        <fullName evidence="6">LysR family transcriptional regulator</fullName>
    </submittedName>
</protein>
<dbReference type="PANTHER" id="PTHR30537">
    <property type="entry name" value="HTH-TYPE TRANSCRIPTIONAL REGULATOR"/>
    <property type="match status" value="1"/>
</dbReference>
<dbReference type="PANTHER" id="PTHR30537:SF79">
    <property type="entry name" value="TRANSCRIPTIONAL REGULATOR-RELATED"/>
    <property type="match status" value="1"/>
</dbReference>
<organism evidence="6 7">
    <name type="scientific">Rhizobium vallis</name>
    <dbReference type="NCBI Taxonomy" id="634290"/>
    <lineage>
        <taxon>Bacteria</taxon>
        <taxon>Pseudomonadati</taxon>
        <taxon>Pseudomonadota</taxon>
        <taxon>Alphaproteobacteria</taxon>
        <taxon>Hyphomicrobiales</taxon>
        <taxon>Rhizobiaceae</taxon>
        <taxon>Rhizobium/Agrobacterium group</taxon>
        <taxon>Rhizobium</taxon>
    </lineage>
</organism>
<evidence type="ECO:0000256" key="1">
    <source>
        <dbReference type="ARBA" id="ARBA00009437"/>
    </source>
</evidence>
<dbReference type="Gene3D" id="3.40.190.10">
    <property type="entry name" value="Periplasmic binding protein-like II"/>
    <property type="match status" value="2"/>
</dbReference>
<dbReference type="RefSeq" id="WP_126925050.1">
    <property type="nucleotide sequence ID" value="NZ_ML133706.1"/>
</dbReference>
<evidence type="ECO:0000313" key="6">
    <source>
        <dbReference type="EMBL" id="RUM18809.1"/>
    </source>
</evidence>
<dbReference type="GO" id="GO:0006351">
    <property type="term" value="P:DNA-templated transcription"/>
    <property type="evidence" value="ECO:0007669"/>
    <property type="project" value="TreeGrafter"/>
</dbReference>
<dbReference type="Pfam" id="PF00126">
    <property type="entry name" value="HTH_1"/>
    <property type="match status" value="1"/>
</dbReference>
<accession>A0A3S0SLE9</accession>
<name>A0A3S0SLE9_9HYPH</name>
<dbReference type="InterPro" id="IPR005119">
    <property type="entry name" value="LysR_subst-bd"/>
</dbReference>
<dbReference type="InterPro" id="IPR036390">
    <property type="entry name" value="WH_DNA-bd_sf"/>
</dbReference>
<dbReference type="PROSITE" id="PS50931">
    <property type="entry name" value="HTH_LYSR"/>
    <property type="match status" value="1"/>
</dbReference>
<evidence type="ECO:0000313" key="7">
    <source>
        <dbReference type="Proteomes" id="UP000278823"/>
    </source>
</evidence>
<dbReference type="GO" id="GO:0043565">
    <property type="term" value="F:sequence-specific DNA binding"/>
    <property type="evidence" value="ECO:0007669"/>
    <property type="project" value="TreeGrafter"/>
</dbReference>
<dbReference type="SUPFAM" id="SSF46785">
    <property type="entry name" value="Winged helix' DNA-binding domain"/>
    <property type="match status" value="1"/>
</dbReference>
<evidence type="ECO:0000256" key="3">
    <source>
        <dbReference type="ARBA" id="ARBA00023125"/>
    </source>
</evidence>
<gene>
    <name evidence="6" type="ORF">EFQ99_32350</name>
</gene>
<sequence length="293" mass="31769">MRPPLESLRILEACVSASSFARAAERLCLTPAAVSLRIRTLEAELGQPLFMRAGRRVVPTAAAAQLAGRIRAALDGIAGALDEFQAATPPLRLTAPPTFASRWLAPRLARYSLGGGMPIEVDVSPDLRDPSAFDVAIRRGLGGWEGLEEYRLAPVDVTPMLAPRLLGTRGLESPGALADFELLPHPDWQEWFRGAGGEPPRDLRFAAVEYPTHELDAHAAVAGAGVALLSPLLFRPFVEMGLLIAPFPYVLSGPAWHFALMRADDVRLAPRQFCAWLCEQAQQPITPLPEYGQ</sequence>
<evidence type="ECO:0000256" key="4">
    <source>
        <dbReference type="ARBA" id="ARBA00023163"/>
    </source>
</evidence>
<comment type="similarity">
    <text evidence="1">Belongs to the LysR transcriptional regulatory family.</text>
</comment>
<keyword evidence="4" id="KW-0804">Transcription</keyword>
<proteinExistence type="inferred from homology"/>
<evidence type="ECO:0000259" key="5">
    <source>
        <dbReference type="PROSITE" id="PS50931"/>
    </source>
</evidence>
<dbReference type="SUPFAM" id="SSF53850">
    <property type="entry name" value="Periplasmic binding protein-like II"/>
    <property type="match status" value="1"/>
</dbReference>
<dbReference type="InterPro" id="IPR058163">
    <property type="entry name" value="LysR-type_TF_proteobact-type"/>
</dbReference>
<evidence type="ECO:0000256" key="2">
    <source>
        <dbReference type="ARBA" id="ARBA00023015"/>
    </source>
</evidence>
<dbReference type="InterPro" id="IPR000847">
    <property type="entry name" value="LysR_HTH_N"/>
</dbReference>
<keyword evidence="3" id="KW-0238">DNA-binding</keyword>